<protein>
    <submittedName>
        <fullName evidence="1">Uncharacterized protein</fullName>
    </submittedName>
</protein>
<dbReference type="EMBL" id="CM042015">
    <property type="protein sequence ID" value="KAI3708683.1"/>
    <property type="molecule type" value="Genomic_DNA"/>
</dbReference>
<evidence type="ECO:0000313" key="2">
    <source>
        <dbReference type="Proteomes" id="UP001055811"/>
    </source>
</evidence>
<evidence type="ECO:0000313" key="1">
    <source>
        <dbReference type="EMBL" id="KAI3708683.1"/>
    </source>
</evidence>
<accession>A0ACB9AG48</accession>
<reference evidence="2" key="1">
    <citation type="journal article" date="2022" name="Mol. Ecol. Resour.">
        <title>The genomes of chicory, endive, great burdock and yacon provide insights into Asteraceae palaeo-polyploidization history and plant inulin production.</title>
        <authorList>
            <person name="Fan W."/>
            <person name="Wang S."/>
            <person name="Wang H."/>
            <person name="Wang A."/>
            <person name="Jiang F."/>
            <person name="Liu H."/>
            <person name="Zhao H."/>
            <person name="Xu D."/>
            <person name="Zhang Y."/>
        </authorList>
    </citation>
    <scope>NUCLEOTIDE SEQUENCE [LARGE SCALE GENOMIC DNA]</scope>
    <source>
        <strain evidence="2">cv. Punajuju</strain>
    </source>
</reference>
<proteinExistence type="predicted"/>
<keyword evidence="2" id="KW-1185">Reference proteome</keyword>
<name>A0ACB9AG48_CICIN</name>
<gene>
    <name evidence="1" type="ORF">L2E82_38030</name>
</gene>
<comment type="caution">
    <text evidence="1">The sequence shown here is derived from an EMBL/GenBank/DDBJ whole genome shotgun (WGS) entry which is preliminary data.</text>
</comment>
<dbReference type="Proteomes" id="UP001055811">
    <property type="component" value="Linkage Group LG07"/>
</dbReference>
<reference evidence="1 2" key="2">
    <citation type="journal article" date="2022" name="Mol. Ecol. Resour.">
        <title>The genomes of chicory, endive, great burdock and yacon provide insights into Asteraceae paleo-polyploidization history and plant inulin production.</title>
        <authorList>
            <person name="Fan W."/>
            <person name="Wang S."/>
            <person name="Wang H."/>
            <person name="Wang A."/>
            <person name="Jiang F."/>
            <person name="Liu H."/>
            <person name="Zhao H."/>
            <person name="Xu D."/>
            <person name="Zhang Y."/>
        </authorList>
    </citation>
    <scope>NUCLEOTIDE SEQUENCE [LARGE SCALE GENOMIC DNA]</scope>
    <source>
        <strain evidence="2">cv. Punajuju</strain>
        <tissue evidence="1">Leaves</tissue>
    </source>
</reference>
<organism evidence="1 2">
    <name type="scientific">Cichorium intybus</name>
    <name type="common">Chicory</name>
    <dbReference type="NCBI Taxonomy" id="13427"/>
    <lineage>
        <taxon>Eukaryota</taxon>
        <taxon>Viridiplantae</taxon>
        <taxon>Streptophyta</taxon>
        <taxon>Embryophyta</taxon>
        <taxon>Tracheophyta</taxon>
        <taxon>Spermatophyta</taxon>
        <taxon>Magnoliopsida</taxon>
        <taxon>eudicotyledons</taxon>
        <taxon>Gunneridae</taxon>
        <taxon>Pentapetalae</taxon>
        <taxon>asterids</taxon>
        <taxon>campanulids</taxon>
        <taxon>Asterales</taxon>
        <taxon>Asteraceae</taxon>
        <taxon>Cichorioideae</taxon>
        <taxon>Cichorieae</taxon>
        <taxon>Cichoriinae</taxon>
        <taxon>Cichorium</taxon>
    </lineage>
</organism>
<sequence length="101" mass="11814">MCSKGKRGRKQRIRERRSEVVDFILGSDDCIKFILVPVSDHHKVLRRLIKRNCIRIRPKASNSKRQQSWVTKCLELLSVMENPTLNALKRRSPSFPSRKGQ</sequence>